<evidence type="ECO:0000313" key="5">
    <source>
        <dbReference type="EMBL" id="MFD0725418.1"/>
    </source>
</evidence>
<evidence type="ECO:0000256" key="2">
    <source>
        <dbReference type="ARBA" id="ARBA00022801"/>
    </source>
</evidence>
<keyword evidence="4" id="KW-0276">Fatty acid metabolism</keyword>
<keyword evidence="3" id="KW-0443">Lipid metabolism</keyword>
<evidence type="ECO:0000313" key="6">
    <source>
        <dbReference type="Proteomes" id="UP001597110"/>
    </source>
</evidence>
<protein>
    <submittedName>
        <fullName evidence="5">ACP phosphodiesterase</fullName>
    </submittedName>
</protein>
<dbReference type="Pfam" id="PF04336">
    <property type="entry name" value="ACP_PD"/>
    <property type="match status" value="1"/>
</dbReference>
<keyword evidence="1" id="KW-0444">Lipid biosynthesis</keyword>
<gene>
    <name evidence="5" type="ORF">ACFQ0E_07345</name>
</gene>
<name>A0ABW2YB74_9GAMM</name>
<dbReference type="EMBL" id="JBHTIF010000001">
    <property type="protein sequence ID" value="MFD0725418.1"/>
    <property type="molecule type" value="Genomic_DNA"/>
</dbReference>
<comment type="caution">
    <text evidence="5">The sequence shown here is derived from an EMBL/GenBank/DDBJ whole genome shotgun (WGS) entry which is preliminary data.</text>
</comment>
<sequence length="138" mass="15583">MLKQRFDPGHRRFAGIVLDLYFDHLLARAWPRYNDESLPGFCARVYVGFARWRHALPERAQVAGDAMTAQDWLGRYGDPDAMRTAVGRVATRLSRNGDALLACLAKIECDPDPFLHGFDTFFPQLAAFAEAERRSIPG</sequence>
<dbReference type="Proteomes" id="UP001597110">
    <property type="component" value="Unassembled WGS sequence"/>
</dbReference>
<reference evidence="6" key="1">
    <citation type="journal article" date="2019" name="Int. J. Syst. Evol. Microbiol.">
        <title>The Global Catalogue of Microorganisms (GCM) 10K type strain sequencing project: providing services to taxonomists for standard genome sequencing and annotation.</title>
        <authorList>
            <consortium name="The Broad Institute Genomics Platform"/>
            <consortium name="The Broad Institute Genome Sequencing Center for Infectious Disease"/>
            <person name="Wu L."/>
            <person name="Ma J."/>
        </authorList>
    </citation>
    <scope>NUCLEOTIDE SEQUENCE [LARGE SCALE GENOMIC DNA]</scope>
    <source>
        <strain evidence="6">CCUG 55585</strain>
    </source>
</reference>
<dbReference type="InterPro" id="IPR007431">
    <property type="entry name" value="ACP_PD"/>
</dbReference>
<evidence type="ECO:0000256" key="1">
    <source>
        <dbReference type="ARBA" id="ARBA00022516"/>
    </source>
</evidence>
<keyword evidence="6" id="KW-1185">Reference proteome</keyword>
<proteinExistence type="predicted"/>
<keyword evidence="2" id="KW-0378">Hydrolase</keyword>
<dbReference type="RefSeq" id="WP_386823043.1">
    <property type="nucleotide sequence ID" value="NZ_JBHTIF010000001.1"/>
</dbReference>
<evidence type="ECO:0000256" key="4">
    <source>
        <dbReference type="ARBA" id="ARBA00023160"/>
    </source>
</evidence>
<evidence type="ECO:0000256" key="3">
    <source>
        <dbReference type="ARBA" id="ARBA00023098"/>
    </source>
</evidence>
<accession>A0ABW2YB74</accession>
<organism evidence="5 6">
    <name type="scientific">Lysobacter brunescens</name>
    <dbReference type="NCBI Taxonomy" id="262323"/>
    <lineage>
        <taxon>Bacteria</taxon>
        <taxon>Pseudomonadati</taxon>
        <taxon>Pseudomonadota</taxon>
        <taxon>Gammaproteobacteria</taxon>
        <taxon>Lysobacterales</taxon>
        <taxon>Lysobacteraceae</taxon>
        <taxon>Lysobacter</taxon>
    </lineage>
</organism>
<dbReference type="PANTHER" id="PTHR38764">
    <property type="entry name" value="ACYL CARRIER PROTEIN PHOSPHODIESTERASE"/>
    <property type="match status" value="1"/>
</dbReference>
<dbReference type="PANTHER" id="PTHR38764:SF1">
    <property type="entry name" value="ACYL CARRIER PROTEIN PHOSPHODIESTERASE"/>
    <property type="match status" value="1"/>
</dbReference>
<keyword evidence="4" id="KW-0275">Fatty acid biosynthesis</keyword>